<keyword evidence="8" id="KW-0040">ANK repeat</keyword>
<dbReference type="Gene3D" id="1.20.920.10">
    <property type="entry name" value="Bromodomain-like"/>
    <property type="match status" value="2"/>
</dbReference>
<evidence type="ECO:0000256" key="1">
    <source>
        <dbReference type="ARBA" id="ARBA00004123"/>
    </source>
</evidence>
<dbReference type="InterPro" id="IPR002110">
    <property type="entry name" value="Ankyrin_rpt"/>
</dbReference>
<dbReference type="GO" id="GO:0006338">
    <property type="term" value="P:chromatin remodeling"/>
    <property type="evidence" value="ECO:0007669"/>
    <property type="project" value="InterPro"/>
</dbReference>
<dbReference type="InterPro" id="IPR043151">
    <property type="entry name" value="BAH_sf"/>
</dbReference>
<feature type="repeat" description="ANK" evidence="8">
    <location>
        <begin position="286"/>
        <end position="314"/>
    </location>
</feature>
<evidence type="ECO:0000256" key="10">
    <source>
        <dbReference type="SAM" id="MobiDB-lite"/>
    </source>
</evidence>
<dbReference type="PROSITE" id="PS00633">
    <property type="entry name" value="BROMODOMAIN_1"/>
    <property type="match status" value="1"/>
</dbReference>
<dbReference type="PANTHER" id="PTHR16062:SF19">
    <property type="entry name" value="PROTEIN POLYBROMO-1"/>
    <property type="match status" value="1"/>
</dbReference>
<dbReference type="OrthoDB" id="6017at2759"/>
<dbReference type="PROSITE" id="PS50297">
    <property type="entry name" value="ANK_REP_REGION"/>
    <property type="match status" value="1"/>
</dbReference>
<evidence type="ECO:0000256" key="4">
    <source>
        <dbReference type="ARBA" id="ARBA00023015"/>
    </source>
</evidence>
<dbReference type="SUPFAM" id="SSF48403">
    <property type="entry name" value="Ankyrin repeat"/>
    <property type="match status" value="1"/>
</dbReference>
<dbReference type="Pfam" id="PF00439">
    <property type="entry name" value="Bromodomain"/>
    <property type="match status" value="2"/>
</dbReference>
<feature type="region of interest" description="Disordered" evidence="10">
    <location>
        <begin position="1263"/>
        <end position="1305"/>
    </location>
</feature>
<evidence type="ECO:0000259" key="12">
    <source>
        <dbReference type="PROSITE" id="PS51038"/>
    </source>
</evidence>
<feature type="compositionally biased region" description="Gly residues" evidence="10">
    <location>
        <begin position="147"/>
        <end position="157"/>
    </location>
</feature>
<feature type="domain" description="BAH" evidence="12">
    <location>
        <begin position="611"/>
        <end position="732"/>
    </location>
</feature>
<gene>
    <name evidence="13" type="ORF">H4219_004091</name>
</gene>
<dbReference type="SMART" id="SM00297">
    <property type="entry name" value="BROMO"/>
    <property type="match status" value="2"/>
</dbReference>
<evidence type="ECO:0008006" key="15">
    <source>
        <dbReference type="Google" id="ProtNLM"/>
    </source>
</evidence>
<reference evidence="13" key="1">
    <citation type="submission" date="2022-07" db="EMBL/GenBank/DDBJ databases">
        <title>Phylogenomic reconstructions and comparative analyses of Kickxellomycotina fungi.</title>
        <authorList>
            <person name="Reynolds N.K."/>
            <person name="Stajich J.E."/>
            <person name="Barry K."/>
            <person name="Grigoriev I.V."/>
            <person name="Crous P."/>
            <person name="Smith M.E."/>
        </authorList>
    </citation>
    <scope>NUCLEOTIDE SEQUENCE</scope>
    <source>
        <strain evidence="13">NBRC 100468</strain>
    </source>
</reference>
<comment type="caution">
    <text evidence="13">The sequence shown here is derived from an EMBL/GenBank/DDBJ whole genome shotgun (WGS) entry which is preliminary data.</text>
</comment>
<keyword evidence="3" id="KW-0156">Chromatin regulator</keyword>
<feature type="compositionally biased region" description="Polar residues" evidence="10">
    <location>
        <begin position="166"/>
        <end position="175"/>
    </location>
</feature>
<keyword evidence="4" id="KW-0805">Transcription regulation</keyword>
<dbReference type="Proteomes" id="UP001150538">
    <property type="component" value="Unassembled WGS sequence"/>
</dbReference>
<dbReference type="GO" id="GO:0006368">
    <property type="term" value="P:transcription elongation by RNA polymerase II"/>
    <property type="evidence" value="ECO:0007669"/>
    <property type="project" value="TreeGrafter"/>
</dbReference>
<feature type="compositionally biased region" description="Polar residues" evidence="10">
    <location>
        <begin position="1338"/>
        <end position="1360"/>
    </location>
</feature>
<dbReference type="Gene3D" id="1.25.40.20">
    <property type="entry name" value="Ankyrin repeat-containing domain"/>
    <property type="match status" value="1"/>
</dbReference>
<sequence>MLQGIKQLKGDEDELLCELFLELPNAKEYPDYYSVIKKPIALKNIQEKIRRAKYRTLESFMREVDIMVDNAKKYNLPDSYVCEAAEKIQKYVQDEVNSFNAGMVGEAAEIDLSSPFHPIRLVLEHKQSIQQQQSATSTALNSPNPATGGGGGGGGGGGRKRRAETATPTKKQQSPAPRGGGVGGTASPSPHPVATPVKRMRVKLKTPKTEQDQEEGPKHKKARNDNPTPEQIATVDKLFEAIINAEKHEAIRLAHSDDVDVTIYRPIPDDLLEGADDTDEPPTWLPLHAAAFYGRPRVIEAIIEAGADIEAKDTFHGSTAVSWGAYGGHRVGTRQLVKKWGARIDVQNKHGQYPFDLVPEDEAQKWQDFLDPNYQDTTGGGTGVVASGTVKSSTTITTTTTGGGGSSAKAPIRTAATKAAVAAALRARQTPSSGTTLPQQFQGQMIAGNLPTMTGPPTAQQSVVTPIPNGVSREIFNTALTEVLDKMVVAVDEDGNEISEPFMDLPDREEYPEYYEVIPFPMAFNTVREKIKSGYSTFGHFENDMMWIFHNAIFFNEEGSDIHNDALELERQYRDIRKKAIAKHGIVFDTNFADEKPSEGRFVPRTVWGDHGLFIGDFLFIKPPAEKQDRIAMITKIQVSGVQDRKKHIDGIWFMKPQELPNNLSQQLGFYPHEVIMGEAFKDMSARCITGKCFVLPMPQLARGYPKDCSPAYLYGCESRLDPATQNIRPITNWLDEIKVTPNNPMQLLAYPAPLQMTKLPVSQWGDFPPKPPVGSGGGAGGITGAPIPQQMQPTSWPQRPPQSWQPSMMPMVAASQQMLQQQQQQQMQQMQMQMSMQMTPRPMLPQQQQQQQQQQAIMNQMSPGTAIPMQLSPQQQRSQLVSNIQNTQQVMQMNQNLLNQYAAIPPNQLNHKQVEMIRQLQQKQWQLQQMLRMQQQQLQQQQVSQPMMSQTGQVLGQVSMNQPPYTPTQPQRINQAATSMQGINPMSPNFLQPQQQQGQFRPMMPSSPSPLPMMSPVGSGAANIRGYNTTNFYEQTQQLQHDLSNIKDDGQTTSMTSPSGLNARSGSIQQHHRATTPIGLRSPQQQQMQRPPTVASPLSRPPVTGPTVQSSAAFGQQPQFPNTMSTGGVSGGANVPSSGPGTATSTPIMAPAKAITPIDEQWSKMFRIFEETGEDHLMQYKLPPTVSPNQLQGSSVSEAGLRAGMLEHIQLALSDKSYFLHIPLSASRAIHSINIPISVSTMYLRPIFATLSLGPSVTGNGNSNANSPSLSGGVTTPAGGSSATSPSLLPQQQQQELQNGQQKYPPHVGIVTAKLNGNPIPHRQMIIGENMNGNIRTNNGYGNNQENDSQAAGATNGNHQSKDINDCIKSGDANGSSDSGKSVMWAKDVVFQLSLLQGLNLIEVVFKHPAGAMPIASHIAGGANLQQQQQAGQRGADGSMRQSFYCFFITRC</sequence>
<keyword evidence="14" id="KW-1185">Reference proteome</keyword>
<keyword evidence="7" id="KW-0539">Nucleus</keyword>
<dbReference type="Gene3D" id="2.30.30.490">
    <property type="match status" value="1"/>
</dbReference>
<feature type="domain" description="Bromo" evidence="11">
    <location>
        <begin position="494"/>
        <end position="563"/>
    </location>
</feature>
<dbReference type="InterPro" id="IPR036770">
    <property type="entry name" value="Ankyrin_rpt-contain_sf"/>
</dbReference>
<evidence type="ECO:0000256" key="2">
    <source>
        <dbReference type="ARBA" id="ARBA00022737"/>
    </source>
</evidence>
<evidence type="ECO:0000256" key="6">
    <source>
        <dbReference type="ARBA" id="ARBA00023163"/>
    </source>
</evidence>
<evidence type="ECO:0000259" key="11">
    <source>
        <dbReference type="PROSITE" id="PS50014"/>
    </source>
</evidence>
<dbReference type="Pfam" id="PF01426">
    <property type="entry name" value="BAH"/>
    <property type="match status" value="1"/>
</dbReference>
<evidence type="ECO:0000313" key="13">
    <source>
        <dbReference type="EMBL" id="KAJ1915869.1"/>
    </source>
</evidence>
<feature type="compositionally biased region" description="Polar residues" evidence="10">
    <location>
        <begin position="1052"/>
        <end position="1070"/>
    </location>
</feature>
<evidence type="ECO:0000256" key="5">
    <source>
        <dbReference type="ARBA" id="ARBA00023117"/>
    </source>
</evidence>
<keyword evidence="2" id="KW-0677">Repeat</keyword>
<protein>
    <recommendedName>
        <fullName evidence="15">Bromo domain-containing protein</fullName>
    </recommendedName>
</protein>
<dbReference type="CDD" id="cd04369">
    <property type="entry name" value="Bromodomain"/>
    <property type="match status" value="2"/>
</dbReference>
<evidence type="ECO:0000256" key="9">
    <source>
        <dbReference type="PROSITE-ProRule" id="PRU00035"/>
    </source>
</evidence>
<dbReference type="PROSITE" id="PS50088">
    <property type="entry name" value="ANK_REPEAT"/>
    <property type="match status" value="1"/>
</dbReference>
<feature type="compositionally biased region" description="Polar residues" evidence="10">
    <location>
        <begin position="1263"/>
        <end position="1288"/>
    </location>
</feature>
<evidence type="ECO:0000256" key="8">
    <source>
        <dbReference type="PROSITE-ProRule" id="PRU00023"/>
    </source>
</evidence>
<feature type="compositionally biased region" description="Low complexity" evidence="10">
    <location>
        <begin position="1084"/>
        <end position="1093"/>
    </location>
</feature>
<dbReference type="InterPro" id="IPR037382">
    <property type="entry name" value="Rsc/polybromo"/>
</dbReference>
<dbReference type="InterPro" id="IPR018359">
    <property type="entry name" value="Bromodomain_CS"/>
</dbReference>
<comment type="subcellular location">
    <subcellularLocation>
        <location evidence="1">Nucleus</location>
    </subcellularLocation>
</comment>
<organism evidence="13 14">
    <name type="scientific">Mycoemilia scoparia</name>
    <dbReference type="NCBI Taxonomy" id="417184"/>
    <lineage>
        <taxon>Eukaryota</taxon>
        <taxon>Fungi</taxon>
        <taxon>Fungi incertae sedis</taxon>
        <taxon>Zoopagomycota</taxon>
        <taxon>Kickxellomycotina</taxon>
        <taxon>Kickxellomycetes</taxon>
        <taxon>Kickxellales</taxon>
        <taxon>Kickxellaceae</taxon>
        <taxon>Mycoemilia</taxon>
    </lineage>
</organism>
<feature type="region of interest" description="Disordered" evidence="10">
    <location>
        <begin position="127"/>
        <end position="230"/>
    </location>
</feature>
<dbReference type="GO" id="GO:0016586">
    <property type="term" value="C:RSC-type complex"/>
    <property type="evidence" value="ECO:0007669"/>
    <property type="project" value="InterPro"/>
</dbReference>
<feature type="region of interest" description="Disordered" evidence="10">
    <location>
        <begin position="1047"/>
        <end position="1119"/>
    </location>
</feature>
<dbReference type="Pfam" id="PF00023">
    <property type="entry name" value="Ank"/>
    <property type="match status" value="1"/>
</dbReference>
<feature type="compositionally biased region" description="Gly residues" evidence="10">
    <location>
        <begin position="775"/>
        <end position="784"/>
    </location>
</feature>
<dbReference type="InterPro" id="IPR001487">
    <property type="entry name" value="Bromodomain"/>
</dbReference>
<dbReference type="SUPFAM" id="SSF47370">
    <property type="entry name" value="Bromodomain"/>
    <property type="match status" value="2"/>
</dbReference>
<dbReference type="InterPro" id="IPR001025">
    <property type="entry name" value="BAH_dom"/>
</dbReference>
<feature type="region of interest" description="Disordered" evidence="10">
    <location>
        <begin position="1338"/>
        <end position="1380"/>
    </location>
</feature>
<dbReference type="GO" id="GO:0003682">
    <property type="term" value="F:chromatin binding"/>
    <property type="evidence" value="ECO:0007669"/>
    <property type="project" value="InterPro"/>
</dbReference>
<feature type="compositionally biased region" description="Low complexity" evidence="10">
    <location>
        <begin position="1289"/>
        <end position="1303"/>
    </location>
</feature>
<dbReference type="PRINTS" id="PR00503">
    <property type="entry name" value="BROMODOMAIN"/>
</dbReference>
<keyword evidence="5 9" id="KW-0103">Bromodomain</keyword>
<feature type="compositionally biased region" description="Low complexity" evidence="10">
    <location>
        <begin position="785"/>
        <end position="805"/>
    </location>
</feature>
<feature type="compositionally biased region" description="Basic and acidic residues" evidence="10">
    <location>
        <begin position="207"/>
        <end position="217"/>
    </location>
</feature>
<proteinExistence type="predicted"/>
<evidence type="ECO:0000256" key="3">
    <source>
        <dbReference type="ARBA" id="ARBA00022853"/>
    </source>
</evidence>
<evidence type="ECO:0000256" key="7">
    <source>
        <dbReference type="ARBA" id="ARBA00023242"/>
    </source>
</evidence>
<feature type="domain" description="Bromo" evidence="11">
    <location>
        <begin position="12"/>
        <end position="82"/>
    </location>
</feature>
<dbReference type="PANTHER" id="PTHR16062">
    <property type="entry name" value="SWI/SNF-RELATED"/>
    <property type="match status" value="1"/>
</dbReference>
<accession>A0A9W7ZST2</accession>
<dbReference type="PROSITE" id="PS51038">
    <property type="entry name" value="BAH"/>
    <property type="match status" value="1"/>
</dbReference>
<dbReference type="PROSITE" id="PS50014">
    <property type="entry name" value="BROMODOMAIN_2"/>
    <property type="match status" value="2"/>
</dbReference>
<name>A0A9W7ZST2_9FUNG</name>
<dbReference type="InterPro" id="IPR036427">
    <property type="entry name" value="Bromodomain-like_sf"/>
</dbReference>
<dbReference type="EMBL" id="JANBPU010000126">
    <property type="protein sequence ID" value="KAJ1915869.1"/>
    <property type="molecule type" value="Genomic_DNA"/>
</dbReference>
<evidence type="ECO:0000313" key="14">
    <source>
        <dbReference type="Proteomes" id="UP001150538"/>
    </source>
</evidence>
<keyword evidence="6" id="KW-0804">Transcription</keyword>
<feature type="compositionally biased region" description="Polar residues" evidence="10">
    <location>
        <begin position="1107"/>
        <end position="1119"/>
    </location>
</feature>
<feature type="region of interest" description="Disordered" evidence="10">
    <location>
        <begin position="775"/>
        <end position="805"/>
    </location>
</feature>
<feature type="compositionally biased region" description="Low complexity" evidence="10">
    <location>
        <begin position="128"/>
        <end position="139"/>
    </location>
</feature>